<dbReference type="RefSeq" id="WP_182220632.1">
    <property type="nucleotide sequence ID" value="NZ_JACEZS010000032.1"/>
</dbReference>
<proteinExistence type="predicted"/>
<evidence type="ECO:0000259" key="3">
    <source>
        <dbReference type="SMART" id="SM00062"/>
    </source>
</evidence>
<dbReference type="PANTHER" id="PTHR35936:SF19">
    <property type="entry name" value="AMINO-ACID-BINDING PROTEIN YXEM-RELATED"/>
    <property type="match status" value="1"/>
</dbReference>
<evidence type="ECO:0000313" key="4">
    <source>
        <dbReference type="EMBL" id="MBA5608476.1"/>
    </source>
</evidence>
<dbReference type="EMBL" id="JACEZS010000032">
    <property type="protein sequence ID" value="MBA5608476.1"/>
    <property type="molecule type" value="Genomic_DNA"/>
</dbReference>
<dbReference type="InterPro" id="IPR001638">
    <property type="entry name" value="Solute-binding_3/MltF_N"/>
</dbReference>
<dbReference type="PANTHER" id="PTHR35936">
    <property type="entry name" value="MEMBRANE-BOUND LYTIC MUREIN TRANSGLYCOSYLASE F"/>
    <property type="match status" value="1"/>
</dbReference>
<dbReference type="Proteomes" id="UP000566711">
    <property type="component" value="Unassembled WGS sequence"/>
</dbReference>
<keyword evidence="5" id="KW-1185">Reference proteome</keyword>
<keyword evidence="1 2" id="KW-0732">Signal</keyword>
<dbReference type="SMART" id="SM00062">
    <property type="entry name" value="PBPb"/>
    <property type="match status" value="1"/>
</dbReference>
<protein>
    <submittedName>
        <fullName evidence="4">Transporter substrate-binding domain-containing protein</fullName>
    </submittedName>
</protein>
<reference evidence="4 5" key="1">
    <citation type="submission" date="2020-07" db="EMBL/GenBank/DDBJ databases">
        <title>Novel species isolated from subtropical streams in China.</title>
        <authorList>
            <person name="Lu H."/>
        </authorList>
    </citation>
    <scope>NUCLEOTIDE SEQUENCE [LARGE SCALE GENOMIC DNA]</scope>
    <source>
        <strain evidence="4 5">FT3S</strain>
    </source>
</reference>
<dbReference type="SUPFAM" id="SSF53850">
    <property type="entry name" value="Periplasmic binding protein-like II"/>
    <property type="match status" value="1"/>
</dbReference>
<dbReference type="Gene3D" id="3.40.190.10">
    <property type="entry name" value="Periplasmic binding protein-like II"/>
    <property type="match status" value="2"/>
</dbReference>
<accession>A0A7W2EM80</accession>
<organism evidence="4 5">
    <name type="scientific">Rugamonas fusca</name>
    <dbReference type="NCBI Taxonomy" id="2758568"/>
    <lineage>
        <taxon>Bacteria</taxon>
        <taxon>Pseudomonadati</taxon>
        <taxon>Pseudomonadota</taxon>
        <taxon>Betaproteobacteria</taxon>
        <taxon>Burkholderiales</taxon>
        <taxon>Oxalobacteraceae</taxon>
        <taxon>Telluria group</taxon>
        <taxon>Rugamonas</taxon>
    </lineage>
</organism>
<sequence length="266" mass="30509">MAISTILTGLRNLPIVLATAAGLAQAAPTPNCSRTYTLAYHEHGMLYSKALDQGIDKDVAEEMIKRSGCKFTVTVMPRARIWALIESGQLDFSMSGITNPERDKFAAFGWYLFNKYYLLVRKDAGVRSIDDFQRRQDLSLGTIRSFRYSERFNHLADALRAENRINEVVNHEQLLGMLKLNRIQGIIIEPFNYSQVQQRELSELTNLFESDDPSVLHGLIMSKRSLSPEDQQQWRNIIDGMRRDGTLFQIMRKYFGDRQAKAMTTF</sequence>
<comment type="caution">
    <text evidence="4">The sequence shown here is derived from an EMBL/GenBank/DDBJ whole genome shotgun (WGS) entry which is preliminary data.</text>
</comment>
<name>A0A7W2EM80_9BURK</name>
<evidence type="ECO:0000256" key="2">
    <source>
        <dbReference type="SAM" id="SignalP"/>
    </source>
</evidence>
<feature type="domain" description="Solute-binding protein family 3/N-terminal" evidence="3">
    <location>
        <begin position="35"/>
        <end position="258"/>
    </location>
</feature>
<gene>
    <name evidence="4" type="ORF">H3H36_24310</name>
</gene>
<dbReference type="Pfam" id="PF00497">
    <property type="entry name" value="SBP_bac_3"/>
    <property type="match status" value="1"/>
</dbReference>
<feature type="chain" id="PRO_5030701244" evidence="2">
    <location>
        <begin position="27"/>
        <end position="266"/>
    </location>
</feature>
<dbReference type="AlphaFoldDB" id="A0A7W2EM80"/>
<evidence type="ECO:0000313" key="5">
    <source>
        <dbReference type="Proteomes" id="UP000566711"/>
    </source>
</evidence>
<feature type="signal peptide" evidence="2">
    <location>
        <begin position="1"/>
        <end position="26"/>
    </location>
</feature>
<evidence type="ECO:0000256" key="1">
    <source>
        <dbReference type="ARBA" id="ARBA00022729"/>
    </source>
</evidence>